<dbReference type="Proteomes" id="UP000002941">
    <property type="component" value="Unassembled WGS sequence"/>
</dbReference>
<gene>
    <name evidence="1" type="ORF">HMPREF1318_0174</name>
</gene>
<evidence type="ECO:0000313" key="1">
    <source>
        <dbReference type="EMBL" id="EJF46386.1"/>
    </source>
</evidence>
<evidence type="ECO:0000313" key="2">
    <source>
        <dbReference type="Proteomes" id="UP000002941"/>
    </source>
</evidence>
<accession>J0XCG3</accession>
<dbReference type="AlphaFoldDB" id="J0XCG3"/>
<protein>
    <submittedName>
        <fullName evidence="1">Uncharacterized protein</fullName>
    </submittedName>
</protein>
<dbReference type="EMBL" id="AKFT01000065">
    <property type="protein sequence ID" value="EJF46386.1"/>
    <property type="molecule type" value="Genomic_DNA"/>
</dbReference>
<proteinExistence type="predicted"/>
<sequence>MIRLTGACALTAASVFHVKPCRSMAGASAHLQNGPVDRHITMADCSHMAVYAQEGRRRD</sequence>
<keyword evidence="2" id="KW-1185">Reference proteome</keyword>
<organism evidence="1 2">
    <name type="scientific">Actinomyces massiliensis F0489</name>
    <dbReference type="NCBI Taxonomy" id="1125718"/>
    <lineage>
        <taxon>Bacteria</taxon>
        <taxon>Bacillati</taxon>
        <taxon>Actinomycetota</taxon>
        <taxon>Actinomycetes</taxon>
        <taxon>Actinomycetales</taxon>
        <taxon>Actinomycetaceae</taxon>
        <taxon>Actinomyces</taxon>
    </lineage>
</organism>
<comment type="caution">
    <text evidence="1">The sequence shown here is derived from an EMBL/GenBank/DDBJ whole genome shotgun (WGS) entry which is preliminary data.</text>
</comment>
<reference evidence="1 2" key="1">
    <citation type="submission" date="2012-05" db="EMBL/GenBank/DDBJ databases">
        <authorList>
            <person name="Harkins D.M."/>
            <person name="Madupu R."/>
            <person name="Durkin A.S."/>
            <person name="Torralba M."/>
            <person name="Methe B."/>
            <person name="Sutton G.G."/>
            <person name="Nelson K.E."/>
        </authorList>
    </citation>
    <scope>NUCLEOTIDE SEQUENCE [LARGE SCALE GENOMIC DNA]</scope>
    <source>
        <strain evidence="1 2">F0489</strain>
    </source>
</reference>
<name>J0XCG3_9ACTO</name>